<protein>
    <recommendedName>
        <fullName evidence="2">histidine kinase</fullName>
        <ecNumber evidence="2">2.7.13.3</ecNumber>
    </recommendedName>
</protein>
<feature type="domain" description="Response regulatory" evidence="9">
    <location>
        <begin position="380"/>
        <end position="497"/>
    </location>
</feature>
<keyword evidence="11" id="KW-1185">Reference proteome</keyword>
<keyword evidence="6" id="KW-0902">Two-component regulatory system</keyword>
<dbReference type="CDD" id="cd00156">
    <property type="entry name" value="REC"/>
    <property type="match status" value="1"/>
</dbReference>
<dbReference type="SUPFAM" id="SSF47384">
    <property type="entry name" value="Homodimeric domain of signal transducing histidine kinase"/>
    <property type="match status" value="1"/>
</dbReference>
<dbReference type="Gene3D" id="1.10.287.130">
    <property type="match status" value="1"/>
</dbReference>
<dbReference type="InterPro" id="IPR004358">
    <property type="entry name" value="Sig_transdc_His_kin-like_C"/>
</dbReference>
<keyword evidence="3 7" id="KW-0597">Phosphoprotein</keyword>
<evidence type="ECO:0000259" key="8">
    <source>
        <dbReference type="PROSITE" id="PS50109"/>
    </source>
</evidence>
<dbReference type="InterPro" id="IPR036890">
    <property type="entry name" value="HATPase_C_sf"/>
</dbReference>
<dbReference type="FunFam" id="3.30.565.10:FF:000049">
    <property type="entry name" value="Two-component sensor histidine kinase"/>
    <property type="match status" value="1"/>
</dbReference>
<evidence type="ECO:0000256" key="4">
    <source>
        <dbReference type="ARBA" id="ARBA00022679"/>
    </source>
</evidence>
<dbReference type="Gene3D" id="3.30.565.10">
    <property type="entry name" value="Histidine kinase-like ATPase, C-terminal domain"/>
    <property type="match status" value="1"/>
</dbReference>
<evidence type="ECO:0000256" key="1">
    <source>
        <dbReference type="ARBA" id="ARBA00000085"/>
    </source>
</evidence>
<dbReference type="PANTHER" id="PTHR43711">
    <property type="entry name" value="TWO-COMPONENT HISTIDINE KINASE"/>
    <property type="match status" value="1"/>
</dbReference>
<organism evidence="10 11">
    <name type="scientific">Pontibaca methylaminivorans</name>
    <dbReference type="NCBI Taxonomy" id="515897"/>
    <lineage>
        <taxon>Bacteria</taxon>
        <taxon>Pseudomonadati</taxon>
        <taxon>Pseudomonadota</taxon>
        <taxon>Alphaproteobacteria</taxon>
        <taxon>Rhodobacterales</taxon>
        <taxon>Roseobacteraceae</taxon>
        <taxon>Pontibaca</taxon>
    </lineage>
</organism>
<dbReference type="Pfam" id="PF00512">
    <property type="entry name" value="HisKA"/>
    <property type="match status" value="1"/>
</dbReference>
<dbReference type="Proteomes" id="UP000192455">
    <property type="component" value="Unassembled WGS sequence"/>
</dbReference>
<name>A0A1R3WQ80_9RHOB</name>
<evidence type="ECO:0000256" key="5">
    <source>
        <dbReference type="ARBA" id="ARBA00022777"/>
    </source>
</evidence>
<reference evidence="10 11" key="1">
    <citation type="submission" date="2017-01" db="EMBL/GenBank/DDBJ databases">
        <authorList>
            <person name="Mah S.A."/>
            <person name="Swanson W.J."/>
            <person name="Moy G.W."/>
            <person name="Vacquier V.D."/>
        </authorList>
    </citation>
    <scope>NUCLEOTIDE SEQUENCE [LARGE SCALE GENOMIC DNA]</scope>
    <source>
        <strain evidence="10 11">DSM 21219</strain>
    </source>
</reference>
<dbReference type="AlphaFoldDB" id="A0A1R3WQ80"/>
<evidence type="ECO:0000256" key="7">
    <source>
        <dbReference type="PROSITE-ProRule" id="PRU00169"/>
    </source>
</evidence>
<dbReference type="SMART" id="SM00387">
    <property type="entry name" value="HATPase_c"/>
    <property type="match status" value="1"/>
</dbReference>
<feature type="domain" description="Histidine kinase" evidence="8">
    <location>
        <begin position="145"/>
        <end position="357"/>
    </location>
</feature>
<dbReference type="InterPro" id="IPR003661">
    <property type="entry name" value="HisK_dim/P_dom"/>
</dbReference>
<evidence type="ECO:0000256" key="6">
    <source>
        <dbReference type="ARBA" id="ARBA00023012"/>
    </source>
</evidence>
<dbReference type="EMBL" id="FTPS01000001">
    <property type="protein sequence ID" value="SIT80088.1"/>
    <property type="molecule type" value="Genomic_DNA"/>
</dbReference>
<dbReference type="InterPro" id="IPR036097">
    <property type="entry name" value="HisK_dim/P_sf"/>
</dbReference>
<evidence type="ECO:0000313" key="11">
    <source>
        <dbReference type="Proteomes" id="UP000192455"/>
    </source>
</evidence>
<dbReference type="SMART" id="SM00388">
    <property type="entry name" value="HisKA"/>
    <property type="match status" value="1"/>
</dbReference>
<dbReference type="CDD" id="cd00082">
    <property type="entry name" value="HisKA"/>
    <property type="match status" value="1"/>
</dbReference>
<dbReference type="GO" id="GO:0000155">
    <property type="term" value="F:phosphorelay sensor kinase activity"/>
    <property type="evidence" value="ECO:0007669"/>
    <property type="project" value="InterPro"/>
</dbReference>
<dbReference type="PROSITE" id="PS50109">
    <property type="entry name" value="HIS_KIN"/>
    <property type="match status" value="1"/>
</dbReference>
<sequence length="507" mass="55897">MTSCTPQHKGGGADDRATLDAIGCAVAVWDAQARLLHGNPAFQCRFGRVTEHVAQPLTQVDFISALATSGLLVQLPQSGLLDLEGCALVFTDGQVLQAESWPMPGGGRVSLFSDITEAWRAQRGLERARDKATHADQSKSRFLRAANHDLRQPLASLKILIYSCMEAETEQERQETLHAMDVSVSIIEDLLGALLNIGQLDAGKVEPRVQTFQLSTVFERLRIQFGQAARDKGLDLRIAQSRAAIRTDRALLERILSNFVGNAIRYTEFGRVLIGCRRHGRSLRIEVHDTGIGIEPEHQEKVFEEFFRVAEQQPARHSLGLGLNISRRLAEVLGHRVSLRSAPGRGSTFAIEVPLGDVWHSSMGEVEINERLGGEFAGLRCLVLEDDRMLRDAVIALLQRWGIEVQILERFDDVPAALAALPQPPDIIITDFRLRSGVRGTDIVHQINDTLELPCPAIVITADTGPELIASIRAQGFPVLIKPVSPPSLRVIMHNILFEPELVPELS</sequence>
<evidence type="ECO:0000313" key="10">
    <source>
        <dbReference type="EMBL" id="SIT80088.1"/>
    </source>
</evidence>
<comment type="catalytic activity">
    <reaction evidence="1">
        <text>ATP + protein L-histidine = ADP + protein N-phospho-L-histidine.</text>
        <dbReference type="EC" id="2.7.13.3"/>
    </reaction>
</comment>
<dbReference type="EC" id="2.7.13.3" evidence="2"/>
<evidence type="ECO:0000256" key="2">
    <source>
        <dbReference type="ARBA" id="ARBA00012438"/>
    </source>
</evidence>
<feature type="modified residue" description="4-aspartylphosphate" evidence="7">
    <location>
        <position position="431"/>
    </location>
</feature>
<dbReference type="PROSITE" id="PS50110">
    <property type="entry name" value="RESPONSE_REGULATORY"/>
    <property type="match status" value="1"/>
</dbReference>
<dbReference type="InterPro" id="IPR005467">
    <property type="entry name" value="His_kinase_dom"/>
</dbReference>
<dbReference type="Pfam" id="PF02518">
    <property type="entry name" value="HATPase_c"/>
    <property type="match status" value="1"/>
</dbReference>
<dbReference type="SMART" id="SM00448">
    <property type="entry name" value="REC"/>
    <property type="match status" value="1"/>
</dbReference>
<dbReference type="InterPro" id="IPR050736">
    <property type="entry name" value="Sensor_HK_Regulatory"/>
</dbReference>
<dbReference type="PRINTS" id="PR00344">
    <property type="entry name" value="BCTRLSENSOR"/>
</dbReference>
<keyword evidence="4" id="KW-0808">Transferase</keyword>
<evidence type="ECO:0000256" key="3">
    <source>
        <dbReference type="ARBA" id="ARBA00022553"/>
    </source>
</evidence>
<gene>
    <name evidence="10" type="ORF">SAMN05421849_1251</name>
</gene>
<dbReference type="Pfam" id="PF00072">
    <property type="entry name" value="Response_reg"/>
    <property type="match status" value="1"/>
</dbReference>
<dbReference type="SUPFAM" id="SSF55874">
    <property type="entry name" value="ATPase domain of HSP90 chaperone/DNA topoisomerase II/histidine kinase"/>
    <property type="match status" value="1"/>
</dbReference>
<keyword evidence="5 10" id="KW-0418">Kinase</keyword>
<dbReference type="RefSeq" id="WP_083946069.1">
    <property type="nucleotide sequence ID" value="NZ_FTPS01000001.1"/>
</dbReference>
<accession>A0A1R3WQ80</accession>
<dbReference type="STRING" id="515897.SAMN05421849_1251"/>
<evidence type="ECO:0000259" key="9">
    <source>
        <dbReference type="PROSITE" id="PS50110"/>
    </source>
</evidence>
<dbReference type="InterPro" id="IPR011006">
    <property type="entry name" value="CheY-like_superfamily"/>
</dbReference>
<dbReference type="InterPro" id="IPR001789">
    <property type="entry name" value="Sig_transdc_resp-reg_receiver"/>
</dbReference>
<proteinExistence type="predicted"/>
<dbReference type="InterPro" id="IPR003594">
    <property type="entry name" value="HATPase_dom"/>
</dbReference>
<dbReference type="SUPFAM" id="SSF52172">
    <property type="entry name" value="CheY-like"/>
    <property type="match status" value="1"/>
</dbReference>
<dbReference type="PANTHER" id="PTHR43711:SF31">
    <property type="entry name" value="HISTIDINE KINASE"/>
    <property type="match status" value="1"/>
</dbReference>
<dbReference type="Gene3D" id="3.40.50.2300">
    <property type="match status" value="1"/>
</dbReference>